<sequence length="310" mass="31647">MPARLLPLLTADPQSGDTLGARLGVGRVTVRTLAHQLQDQGVPVHVTRAGYAVAPGTPAPALVHVTGTLGRVLRYAGTVGSTQDEMRAWADDPLSPAPHGAVVVAERQTAGRGRRGRVWDTTGGSLVFSVLLRPESGVPLALADLGLLPLAAGVAVHAACGVGGLKWPNDVLAPDGRKLAGILVEADLRGEEARRVIVGIGVNVHHAPPGAAAVGEWRPEVTRADLLGRVLDALAHWLAAPGPDVRAAWTAASVTLGRPVRVHTPQGDVEGTATALDARGSLIVDTPAGTRTVSAGDVELIGALAGAPPP</sequence>
<evidence type="ECO:0000313" key="9">
    <source>
        <dbReference type="Proteomes" id="UP000539473"/>
    </source>
</evidence>
<dbReference type="InterPro" id="IPR008988">
    <property type="entry name" value="Transcriptional_repressor_C"/>
</dbReference>
<dbReference type="GO" id="GO:0005737">
    <property type="term" value="C:cytoplasm"/>
    <property type="evidence" value="ECO:0007669"/>
    <property type="project" value="TreeGrafter"/>
</dbReference>
<dbReference type="CDD" id="cd16442">
    <property type="entry name" value="BPL"/>
    <property type="match status" value="1"/>
</dbReference>
<keyword evidence="2" id="KW-0547">Nucleotide-binding</keyword>
<dbReference type="RefSeq" id="WP_184110364.1">
    <property type="nucleotide sequence ID" value="NZ_BNAJ01000003.1"/>
</dbReference>
<evidence type="ECO:0000313" key="7">
    <source>
        <dbReference type="EMBL" id="GHF40891.1"/>
    </source>
</evidence>
<protein>
    <recommendedName>
        <fullName evidence="5">biotin--[biotin carboxyl-carrier protein] ligase</fullName>
        <ecNumber evidence="5">6.3.4.15</ecNumber>
    </recommendedName>
</protein>
<dbReference type="Gene3D" id="2.30.30.100">
    <property type="match status" value="1"/>
</dbReference>
<dbReference type="EMBL" id="JACHFK010000003">
    <property type="protein sequence ID" value="MBB5376088.1"/>
    <property type="molecule type" value="Genomic_DNA"/>
</dbReference>
<evidence type="ECO:0000256" key="4">
    <source>
        <dbReference type="ARBA" id="ARBA00023267"/>
    </source>
</evidence>
<dbReference type="EC" id="6.3.4.15" evidence="5"/>
<dbReference type="PANTHER" id="PTHR12835:SF5">
    <property type="entry name" value="BIOTIN--PROTEIN LIGASE"/>
    <property type="match status" value="1"/>
</dbReference>
<evidence type="ECO:0000313" key="10">
    <source>
        <dbReference type="Proteomes" id="UP000619376"/>
    </source>
</evidence>
<keyword evidence="1 8" id="KW-0436">Ligase</keyword>
<reference evidence="7" key="1">
    <citation type="journal article" date="2014" name="Int. J. Syst. Evol. Microbiol.">
        <title>Complete genome of a new Firmicutes species belonging to the dominant human colonic microbiota ('Ruminococcus bicirculans') reveals two chromosomes and a selective capacity to utilize plant glucans.</title>
        <authorList>
            <consortium name="NISC Comparative Sequencing Program"/>
            <person name="Wegmann U."/>
            <person name="Louis P."/>
            <person name="Goesmann A."/>
            <person name="Henrissat B."/>
            <person name="Duncan S.H."/>
            <person name="Flint H.J."/>
        </authorList>
    </citation>
    <scope>NUCLEOTIDE SEQUENCE</scope>
    <source>
        <strain evidence="7">CGMCC 1.18437</strain>
    </source>
</reference>
<comment type="caution">
    <text evidence="8">The sequence shown here is derived from an EMBL/GenBank/DDBJ whole genome shotgun (WGS) entry which is preliminary data.</text>
</comment>
<dbReference type="InterPro" id="IPR045864">
    <property type="entry name" value="aa-tRNA-synth_II/BPL/LPL"/>
</dbReference>
<name>A0A7W8KFD7_9DEIO</name>
<proteinExistence type="predicted"/>
<dbReference type="AlphaFoldDB" id="A0A7W8KFD7"/>
<dbReference type="NCBIfam" id="TIGR00121">
    <property type="entry name" value="birA_ligase"/>
    <property type="match status" value="1"/>
</dbReference>
<dbReference type="Proteomes" id="UP000539473">
    <property type="component" value="Unassembled WGS sequence"/>
</dbReference>
<evidence type="ECO:0000313" key="8">
    <source>
        <dbReference type="EMBL" id="MBB5376088.1"/>
    </source>
</evidence>
<evidence type="ECO:0000256" key="3">
    <source>
        <dbReference type="ARBA" id="ARBA00022840"/>
    </source>
</evidence>
<evidence type="ECO:0000256" key="1">
    <source>
        <dbReference type="ARBA" id="ARBA00022598"/>
    </source>
</evidence>
<evidence type="ECO:0000259" key="6">
    <source>
        <dbReference type="PROSITE" id="PS51733"/>
    </source>
</evidence>
<dbReference type="GO" id="GO:0005524">
    <property type="term" value="F:ATP binding"/>
    <property type="evidence" value="ECO:0007669"/>
    <property type="project" value="UniProtKB-KW"/>
</dbReference>
<dbReference type="PROSITE" id="PS51733">
    <property type="entry name" value="BPL_LPL_CATALYTIC"/>
    <property type="match status" value="1"/>
</dbReference>
<reference evidence="7" key="4">
    <citation type="submission" date="2024-05" db="EMBL/GenBank/DDBJ databases">
        <authorList>
            <person name="Sun Q."/>
            <person name="Zhou Y."/>
        </authorList>
    </citation>
    <scope>NUCLEOTIDE SEQUENCE</scope>
    <source>
        <strain evidence="7">CGMCC 1.18437</strain>
    </source>
</reference>
<dbReference type="PANTHER" id="PTHR12835">
    <property type="entry name" value="BIOTIN PROTEIN LIGASE"/>
    <property type="match status" value="1"/>
</dbReference>
<dbReference type="SUPFAM" id="SSF50037">
    <property type="entry name" value="C-terminal domain of transcriptional repressors"/>
    <property type="match status" value="1"/>
</dbReference>
<keyword evidence="3" id="KW-0067">ATP-binding</keyword>
<gene>
    <name evidence="7" type="ORF">GCM10017781_16950</name>
    <name evidence="8" type="ORF">HNQ07_001545</name>
</gene>
<dbReference type="InterPro" id="IPR004408">
    <property type="entry name" value="Biotin_CoA_COase_ligase"/>
</dbReference>
<keyword evidence="4" id="KW-0092">Biotin</keyword>
<dbReference type="InterPro" id="IPR003142">
    <property type="entry name" value="BPL_C"/>
</dbReference>
<dbReference type="Proteomes" id="UP000619376">
    <property type="component" value="Unassembled WGS sequence"/>
</dbReference>
<keyword evidence="10" id="KW-1185">Reference proteome</keyword>
<reference evidence="8 9" key="3">
    <citation type="submission" date="2020-08" db="EMBL/GenBank/DDBJ databases">
        <title>Genomic Encyclopedia of Type Strains, Phase IV (KMG-IV): sequencing the most valuable type-strain genomes for metagenomic binning, comparative biology and taxonomic classification.</title>
        <authorList>
            <person name="Goeker M."/>
        </authorList>
    </citation>
    <scope>NUCLEOTIDE SEQUENCE [LARGE SCALE GENOMIC DNA]</scope>
    <source>
        <strain evidence="8 9">DSM 27521</strain>
    </source>
</reference>
<evidence type="ECO:0000256" key="2">
    <source>
        <dbReference type="ARBA" id="ARBA00022741"/>
    </source>
</evidence>
<evidence type="ECO:0000256" key="5">
    <source>
        <dbReference type="ARBA" id="ARBA00024227"/>
    </source>
</evidence>
<dbReference type="Gene3D" id="3.30.930.10">
    <property type="entry name" value="Bira Bifunctional Protein, Domain 2"/>
    <property type="match status" value="1"/>
</dbReference>
<dbReference type="InterPro" id="IPR004143">
    <property type="entry name" value="BPL_LPL_catalytic"/>
</dbReference>
<dbReference type="GO" id="GO:0004077">
    <property type="term" value="F:biotin--[biotin carboxyl-carrier protein] ligase activity"/>
    <property type="evidence" value="ECO:0007669"/>
    <property type="project" value="UniProtKB-EC"/>
</dbReference>
<dbReference type="EMBL" id="BNAJ01000003">
    <property type="protein sequence ID" value="GHF40891.1"/>
    <property type="molecule type" value="Genomic_DNA"/>
</dbReference>
<feature type="domain" description="BPL/LPL catalytic" evidence="6">
    <location>
        <begin position="56"/>
        <end position="242"/>
    </location>
</feature>
<dbReference type="SUPFAM" id="SSF55681">
    <property type="entry name" value="Class II aaRS and biotin synthetases"/>
    <property type="match status" value="1"/>
</dbReference>
<dbReference type="Pfam" id="PF03099">
    <property type="entry name" value="BPL_LplA_LipB"/>
    <property type="match status" value="1"/>
</dbReference>
<reference evidence="10" key="2">
    <citation type="journal article" date="2019" name="Int. J. Syst. Evol. Microbiol.">
        <title>The Global Catalogue of Microorganisms (GCM) 10K type strain sequencing project: providing services to taxonomists for standard genome sequencing and annotation.</title>
        <authorList>
            <consortium name="The Broad Institute Genomics Platform"/>
            <consortium name="The Broad Institute Genome Sequencing Center for Infectious Disease"/>
            <person name="Wu L."/>
            <person name="Ma J."/>
        </authorList>
    </citation>
    <scope>NUCLEOTIDE SEQUENCE [LARGE SCALE GENOMIC DNA]</scope>
    <source>
        <strain evidence="10">CGMCC 1.18437</strain>
    </source>
</reference>
<accession>A0A7W8KFD7</accession>
<organism evidence="8 9">
    <name type="scientific">Deinococcus metalli</name>
    <dbReference type="NCBI Taxonomy" id="1141878"/>
    <lineage>
        <taxon>Bacteria</taxon>
        <taxon>Thermotogati</taxon>
        <taxon>Deinococcota</taxon>
        <taxon>Deinococci</taxon>
        <taxon>Deinococcales</taxon>
        <taxon>Deinococcaceae</taxon>
        <taxon>Deinococcus</taxon>
    </lineage>
</organism>
<dbReference type="Pfam" id="PF02237">
    <property type="entry name" value="BPL_C"/>
    <property type="match status" value="1"/>
</dbReference>